<dbReference type="AlphaFoldDB" id="U2E9N6"/>
<dbReference type="PANTHER" id="PTHR39158:SF1">
    <property type="entry name" value="DNAJ HOMOLOG SUBFAMILY C MEMBER 28"/>
    <property type="match status" value="1"/>
</dbReference>
<feature type="domain" description="DnaJ homologue subfamily C member 28 conserved" evidence="2">
    <location>
        <begin position="7"/>
        <end position="74"/>
    </location>
</feature>
<evidence type="ECO:0000313" key="4">
    <source>
        <dbReference type="Proteomes" id="UP000006242"/>
    </source>
</evidence>
<gene>
    <name evidence="3" type="primary">yhdN</name>
    <name evidence="3" type="ORF">SSPSH_000516</name>
</gene>
<dbReference type="STRING" id="1033802.SSPSH_000516"/>
<dbReference type="RefSeq" id="WP_006914195.1">
    <property type="nucleotide sequence ID" value="NZ_AFNV02000003.1"/>
</dbReference>
<dbReference type="Pfam" id="PF09350">
    <property type="entry name" value="DJC28_CD"/>
    <property type="match status" value="1"/>
</dbReference>
<dbReference type="InterPro" id="IPR052573">
    <property type="entry name" value="DnaJ_C_subfamily_28"/>
</dbReference>
<dbReference type="PANTHER" id="PTHR39158">
    <property type="entry name" value="OS08G0560600 PROTEIN"/>
    <property type="match status" value="1"/>
</dbReference>
<name>U2E9N6_9GAMM</name>
<dbReference type="EMBL" id="AFNV02000003">
    <property type="protein sequence ID" value="ERJ20406.1"/>
    <property type="molecule type" value="Genomic_DNA"/>
</dbReference>
<evidence type="ECO:0000256" key="1">
    <source>
        <dbReference type="SAM" id="MobiDB-lite"/>
    </source>
</evidence>
<reference evidence="3 4" key="1">
    <citation type="journal article" date="2011" name="J. Bacteriol.">
        <title>Genome sequence of Salinisphaera shabanensis, a gammaproteobacterium from the harsh, variable environment of the brine-seawater interface of the Shaban Deep in the Red Sea.</title>
        <authorList>
            <person name="Antunes A."/>
            <person name="Alam I."/>
            <person name="Bajic V.B."/>
            <person name="Stingl U."/>
        </authorList>
    </citation>
    <scope>NUCLEOTIDE SEQUENCE [LARGE SCALE GENOMIC DNA]</scope>
    <source>
        <strain evidence="3 4">E1L3A</strain>
    </source>
</reference>
<evidence type="ECO:0000259" key="2">
    <source>
        <dbReference type="Pfam" id="PF09350"/>
    </source>
</evidence>
<dbReference type="eggNOG" id="ENOG5032TNY">
    <property type="taxonomic scope" value="Bacteria"/>
</dbReference>
<comment type="caution">
    <text evidence="3">The sequence shown here is derived from an EMBL/GenBank/DDBJ whole genome shotgun (WGS) entry which is preliminary data.</text>
</comment>
<proteinExistence type="predicted"/>
<reference evidence="3 4" key="2">
    <citation type="journal article" date="2013" name="PLoS ONE">
        <title>INDIGO - INtegrated Data Warehouse of MIcrobial GenOmes with Examples from the Red Sea Extremophiles.</title>
        <authorList>
            <person name="Alam I."/>
            <person name="Antunes A."/>
            <person name="Kamau A.A."/>
            <person name="Ba Alawi W."/>
            <person name="Kalkatawi M."/>
            <person name="Stingl U."/>
            <person name="Bajic V.B."/>
        </authorList>
    </citation>
    <scope>NUCLEOTIDE SEQUENCE [LARGE SCALE GENOMIC DNA]</scope>
    <source>
        <strain evidence="3 4">E1L3A</strain>
    </source>
</reference>
<dbReference type="InterPro" id="IPR018961">
    <property type="entry name" value="DnaJ_homolog_subfam-C_membr-28"/>
</dbReference>
<evidence type="ECO:0000313" key="3">
    <source>
        <dbReference type="EMBL" id="ERJ20406.1"/>
    </source>
</evidence>
<protein>
    <submittedName>
        <fullName evidence="3">Cytoplasmic protein</fullName>
    </submittedName>
</protein>
<dbReference type="Proteomes" id="UP000006242">
    <property type="component" value="Unassembled WGS sequence"/>
</dbReference>
<accession>U2E9N6</accession>
<dbReference type="OrthoDB" id="9798476at2"/>
<feature type="region of interest" description="Disordered" evidence="1">
    <location>
        <begin position="19"/>
        <end position="39"/>
    </location>
</feature>
<keyword evidence="4" id="KW-1185">Reference proteome</keyword>
<organism evidence="3 4">
    <name type="scientific">Salinisphaera shabanensis E1L3A</name>
    <dbReference type="NCBI Taxonomy" id="1033802"/>
    <lineage>
        <taxon>Bacteria</taxon>
        <taxon>Pseudomonadati</taxon>
        <taxon>Pseudomonadota</taxon>
        <taxon>Gammaproteobacteria</taxon>
        <taxon>Salinisphaerales</taxon>
        <taxon>Salinisphaeraceae</taxon>
        <taxon>Salinisphaera</taxon>
    </lineage>
</organism>
<sequence>MSLLDRLADAHIEAAAERGEFDDLEGAGKPLPRDDARDVPPELRAGYRLLKNAGYVPAEIEARREIRDIEDLLRTAATEGDQPRRLQRRLRWLETKLRESRRGRALLSDPHYANAIRQRLTQDNEYTP</sequence>